<evidence type="ECO:0000313" key="1">
    <source>
        <dbReference type="EMBL" id="PWB94908.1"/>
    </source>
</evidence>
<organism evidence="1 2">
    <name type="scientific">Methylosinus sporium</name>
    <dbReference type="NCBI Taxonomy" id="428"/>
    <lineage>
        <taxon>Bacteria</taxon>
        <taxon>Pseudomonadati</taxon>
        <taxon>Pseudomonadota</taxon>
        <taxon>Alphaproteobacteria</taxon>
        <taxon>Hyphomicrobiales</taxon>
        <taxon>Methylocystaceae</taxon>
        <taxon>Methylosinus</taxon>
    </lineage>
</organism>
<gene>
    <name evidence="1" type="ORF">C5689_05540</name>
</gene>
<evidence type="ECO:0000313" key="2">
    <source>
        <dbReference type="Proteomes" id="UP000245137"/>
    </source>
</evidence>
<accession>A0A2U1STF9</accession>
<sequence length="129" mass="12806">MAGLRGRGFSWRATIVPIAVLAALLQALLLFAAIGPAHAHHAPPGLALASADCGGAAHPGEAPGPHCPLHPQCCSLGMASLAPLIGAVLSMLLPVAPGETMTLGVAAERGAHGPAPARPWSSRAPPFLG</sequence>
<evidence type="ECO:0008006" key="3">
    <source>
        <dbReference type="Google" id="ProtNLM"/>
    </source>
</evidence>
<reference evidence="1 2" key="1">
    <citation type="journal article" date="2018" name="Appl. Microbiol. Biotechnol.">
        <title>Co-cultivation of the strictly anaerobic methanogen Methanosarcina barkeri with aerobic methanotrophs in an oxygen-limited membrane bioreactor.</title>
        <authorList>
            <person name="In 't Zandt M.H."/>
            <person name="van den Bosch T.J.M."/>
            <person name="Rijkers R."/>
            <person name="van Kessel M.A.H.J."/>
            <person name="Jetten M.S.M."/>
            <person name="Welte C.U."/>
        </authorList>
    </citation>
    <scope>NUCLEOTIDE SEQUENCE [LARGE SCALE GENOMIC DNA]</scope>
    <source>
        <strain evidence="1 2">DSM 17706</strain>
    </source>
</reference>
<dbReference type="RefSeq" id="WP_108916277.1">
    <property type="nucleotide sequence ID" value="NZ_BGJY01000005.1"/>
</dbReference>
<name>A0A2U1STF9_METSR</name>
<dbReference type="Proteomes" id="UP000245137">
    <property type="component" value="Unassembled WGS sequence"/>
</dbReference>
<proteinExistence type="predicted"/>
<dbReference type="AlphaFoldDB" id="A0A2U1STF9"/>
<keyword evidence="2" id="KW-1185">Reference proteome</keyword>
<protein>
    <recommendedName>
        <fullName evidence="3">DUF2946 domain-containing protein</fullName>
    </recommendedName>
</protein>
<dbReference type="EMBL" id="PUIV01000005">
    <property type="protein sequence ID" value="PWB94908.1"/>
    <property type="molecule type" value="Genomic_DNA"/>
</dbReference>
<comment type="caution">
    <text evidence="1">The sequence shown here is derived from an EMBL/GenBank/DDBJ whole genome shotgun (WGS) entry which is preliminary data.</text>
</comment>